<dbReference type="PANTHER" id="PTHR34384:SF6">
    <property type="entry name" value="STAPHYLOFERRIN B SYNTHASE"/>
    <property type="match status" value="1"/>
</dbReference>
<comment type="caution">
    <text evidence="1">The sequence shown here is derived from an EMBL/GenBank/DDBJ whole genome shotgun (WGS) entry which is preliminary data.</text>
</comment>
<evidence type="ECO:0000313" key="4">
    <source>
        <dbReference type="Proteomes" id="UP000663834"/>
    </source>
</evidence>
<dbReference type="Proteomes" id="UP000663855">
    <property type="component" value="Unassembled WGS sequence"/>
</dbReference>
<dbReference type="Proteomes" id="UP000663834">
    <property type="component" value="Unassembled WGS sequence"/>
</dbReference>
<gene>
    <name evidence="2" type="ORF">CJN711_LOCUS37955</name>
    <name evidence="3" type="ORF">GIL414_LOCUS15967</name>
    <name evidence="1" type="ORF">KQP761_LOCUS14701</name>
</gene>
<sequence>LPLENKLSSMMSEVEQIAFQIAVTPFIAGLINELAISVELEADYLIALVPYLKNEKQPPIEIRAKAKWNVFTSQIYITEPKSILIIKQCLVNINDLAVMGFNKQQLALLEHNVLSTVYLERIYEKCKTQRPVLLEVLERILETKFEFEEIRQYAGLANLFSHLPQREAFILSDTCGNVDGSTGNPLSNVMFGKHESIIEYHPIPVAFQNGTSKLLLVQYDPKKIRSIGKIPERLESSLTFIKTGIIPMHPYAHKIINEGQLSPTSDNCLETFTLLSKRSLVPLMNDYQIKTSLPAQITSEIRTIDWIVARDVIHSSNIVSQLAQKQLLPEKLWVLLTQYMSQANNDDRTTFLIRDGLQDAVSNSAQKGIPKEFSPITACSLTTRNILTPGKTLMESMIEFGFDGMDLFKEISRAMIHSQLDLIRLGWIPDSHTQNVIYLFDFKRKKFAGILQRDAESEKLQLAKLELLGIQVPLANDINPKLLRNLVDGDKKLITLYLHHTIYMKHIVPMANLLHEKYSIDATILCEYVQQCLVEWKQKNADYNIEQDIDLSDRFYDRNLACKTLNIGEPPHYRLIQNHPLLPKHFD</sequence>
<reference evidence="1" key="1">
    <citation type="submission" date="2021-02" db="EMBL/GenBank/DDBJ databases">
        <authorList>
            <person name="Nowell W R."/>
        </authorList>
    </citation>
    <scope>NUCLEOTIDE SEQUENCE</scope>
</reference>
<proteinExistence type="predicted"/>
<evidence type="ECO:0000313" key="1">
    <source>
        <dbReference type="EMBL" id="CAF1502639.1"/>
    </source>
</evidence>
<dbReference type="Gene3D" id="1.10.510.40">
    <property type="match status" value="1"/>
</dbReference>
<evidence type="ECO:0000313" key="2">
    <source>
        <dbReference type="EMBL" id="CAF1621265.1"/>
    </source>
</evidence>
<dbReference type="AlphaFoldDB" id="A0A815TGE7"/>
<feature type="non-terminal residue" evidence="1">
    <location>
        <position position="1"/>
    </location>
</feature>
<protein>
    <recommendedName>
        <fullName evidence="5">Siderophore biosynthesis protein</fullName>
    </recommendedName>
</protein>
<dbReference type="EMBL" id="CAJNOW010007068">
    <property type="protein sequence ID" value="CAF1502639.1"/>
    <property type="molecule type" value="Genomic_DNA"/>
</dbReference>
<dbReference type="InterPro" id="IPR037455">
    <property type="entry name" value="LucA/IucC-like"/>
</dbReference>
<evidence type="ECO:0000313" key="3">
    <source>
        <dbReference type="EMBL" id="CAF4079216.1"/>
    </source>
</evidence>
<dbReference type="EMBL" id="CAJOBJ010007160">
    <property type="protein sequence ID" value="CAF4079216.1"/>
    <property type="molecule type" value="Genomic_DNA"/>
</dbReference>
<evidence type="ECO:0008006" key="5">
    <source>
        <dbReference type="Google" id="ProtNLM"/>
    </source>
</evidence>
<dbReference type="Proteomes" id="UP000681720">
    <property type="component" value="Unassembled WGS sequence"/>
</dbReference>
<dbReference type="GO" id="GO:0019290">
    <property type="term" value="P:siderophore biosynthetic process"/>
    <property type="evidence" value="ECO:0007669"/>
    <property type="project" value="InterPro"/>
</dbReference>
<name>A0A815TGE7_9BILA</name>
<accession>A0A815TGE7</accession>
<dbReference type="EMBL" id="CAJNOV010018568">
    <property type="protein sequence ID" value="CAF1621265.1"/>
    <property type="molecule type" value="Genomic_DNA"/>
</dbReference>
<dbReference type="PANTHER" id="PTHR34384">
    <property type="entry name" value="L-2,3-DIAMINOPROPANOATE--CITRATE LIGASE"/>
    <property type="match status" value="1"/>
</dbReference>
<organism evidence="1 4">
    <name type="scientific">Rotaria magnacalcarata</name>
    <dbReference type="NCBI Taxonomy" id="392030"/>
    <lineage>
        <taxon>Eukaryota</taxon>
        <taxon>Metazoa</taxon>
        <taxon>Spiralia</taxon>
        <taxon>Gnathifera</taxon>
        <taxon>Rotifera</taxon>
        <taxon>Eurotatoria</taxon>
        <taxon>Bdelloidea</taxon>
        <taxon>Philodinida</taxon>
        <taxon>Philodinidae</taxon>
        <taxon>Rotaria</taxon>
    </lineage>
</organism>